<dbReference type="Gene3D" id="1.10.10.1210">
    <property type="entry name" value="MAGE homology domain, winged helix WH2 motif"/>
    <property type="match status" value="1"/>
</dbReference>
<comment type="caution">
    <text evidence="3">The sequence shown here is derived from an EMBL/GenBank/DDBJ whole genome shotgun (WGS) entry which is preliminary data.</text>
</comment>
<keyword evidence="4" id="KW-1185">Reference proteome</keyword>
<reference evidence="3" key="1">
    <citation type="submission" date="2020-12" db="EMBL/GenBank/DDBJ databases">
        <authorList>
            <consortium name="Molecular Ecology Group"/>
        </authorList>
    </citation>
    <scope>NUCLEOTIDE SEQUENCE</scope>
    <source>
        <strain evidence="3">TBG_1078</strain>
    </source>
</reference>
<dbReference type="AlphaFoldDB" id="A0A811YZR0"/>
<dbReference type="InterPro" id="IPR041899">
    <property type="entry name" value="MAGE_WH2"/>
</dbReference>
<evidence type="ECO:0000313" key="3">
    <source>
        <dbReference type="EMBL" id="CAD7682878.1"/>
    </source>
</evidence>
<dbReference type="Gene3D" id="1.10.10.1200">
    <property type="entry name" value="MAGE homology domain, winged helix WH1 motif"/>
    <property type="match status" value="1"/>
</dbReference>
<name>A0A811YZR0_NYCPR</name>
<proteinExistence type="predicted"/>
<feature type="compositionally biased region" description="Basic and acidic residues" evidence="1">
    <location>
        <begin position="1"/>
        <end position="14"/>
    </location>
</feature>
<sequence>MSMEQKNELWKLEEDPVDSQDLVHAQLSGAEEDTSSSFSSFSSSSFSSSSLSSSSSSSSSSFSSCSSSYSSSSSFSSTSTSSSTPSSSSSSPSSSCSALFLIPIEEGSAAESLSPPQGSQSADASPSSGEATAWSQPKHGSSIPDEQGSSTSEEPEDTQPSTQGRLHVKVCDLMVFLLFKYCTKQPTNKAEMLEIVSKEYQDDFPIILGQASECMRLVFGIDVKEVDSSEHSYILITILGLSCDGMLSGERGLPKTSLLVLLLGVILLEDGCAPEEEVWEALRVMGVYDGQEHFIYGEPRNLLTNVWVQGGYVEYRQVAGSDPARYEFLWGPRAYTETSKLQVLEYFLQVNRRQPGSSLSLSEEEGTDEEE</sequence>
<dbReference type="Proteomes" id="UP000645828">
    <property type="component" value="Unassembled WGS sequence"/>
</dbReference>
<organism evidence="3 4">
    <name type="scientific">Nyctereutes procyonoides</name>
    <name type="common">Raccoon dog</name>
    <name type="synonym">Canis procyonoides</name>
    <dbReference type="NCBI Taxonomy" id="34880"/>
    <lineage>
        <taxon>Eukaryota</taxon>
        <taxon>Metazoa</taxon>
        <taxon>Chordata</taxon>
        <taxon>Craniata</taxon>
        <taxon>Vertebrata</taxon>
        <taxon>Euteleostomi</taxon>
        <taxon>Mammalia</taxon>
        <taxon>Eutheria</taxon>
        <taxon>Laurasiatheria</taxon>
        <taxon>Carnivora</taxon>
        <taxon>Caniformia</taxon>
        <taxon>Canidae</taxon>
        <taxon>Nyctereutes</taxon>
    </lineage>
</organism>
<gene>
    <name evidence="3" type="ORF">NYPRO_LOCUS15670</name>
</gene>
<evidence type="ECO:0000256" key="1">
    <source>
        <dbReference type="SAM" id="MobiDB-lite"/>
    </source>
</evidence>
<dbReference type="EMBL" id="CAJHUB010000754">
    <property type="protein sequence ID" value="CAD7682878.1"/>
    <property type="molecule type" value="Genomic_DNA"/>
</dbReference>
<feature type="compositionally biased region" description="Low complexity" evidence="1">
    <location>
        <begin position="35"/>
        <end position="94"/>
    </location>
</feature>
<dbReference type="InterPro" id="IPR002190">
    <property type="entry name" value="MHD_dom"/>
</dbReference>
<dbReference type="FunFam" id="1.10.10.1210:FF:000001">
    <property type="entry name" value="melanoma-associated antigen D1"/>
    <property type="match status" value="1"/>
</dbReference>
<dbReference type="InterPro" id="IPR021072">
    <property type="entry name" value="MAGE_N"/>
</dbReference>
<feature type="compositionally biased region" description="Polar residues" evidence="1">
    <location>
        <begin position="114"/>
        <end position="139"/>
    </location>
</feature>
<dbReference type="InterPro" id="IPR041898">
    <property type="entry name" value="MAGE_WH1"/>
</dbReference>
<dbReference type="PANTHER" id="PTHR11736:SF81">
    <property type="entry name" value="MAGE DOMAIN-CONTAINING PROTEIN"/>
    <property type="match status" value="1"/>
</dbReference>
<protein>
    <submittedName>
        <fullName evidence="3">(raccoon dog) hypothetical protein</fullName>
    </submittedName>
</protein>
<dbReference type="Pfam" id="PF01454">
    <property type="entry name" value="MAGE"/>
    <property type="match status" value="1"/>
</dbReference>
<feature type="region of interest" description="Disordered" evidence="1">
    <location>
        <begin position="109"/>
        <end position="164"/>
    </location>
</feature>
<feature type="region of interest" description="Disordered" evidence="1">
    <location>
        <begin position="1"/>
        <end position="94"/>
    </location>
</feature>
<evidence type="ECO:0000313" key="4">
    <source>
        <dbReference type="Proteomes" id="UP000645828"/>
    </source>
</evidence>
<dbReference type="PANTHER" id="PTHR11736">
    <property type="entry name" value="MELANOMA-ASSOCIATED ANTIGEN MAGE ANTIGEN"/>
    <property type="match status" value="1"/>
</dbReference>
<dbReference type="GO" id="GO:0000122">
    <property type="term" value="P:negative regulation of transcription by RNA polymerase II"/>
    <property type="evidence" value="ECO:0007669"/>
    <property type="project" value="TreeGrafter"/>
</dbReference>
<dbReference type="FunFam" id="1.10.10.1200:FF:000007">
    <property type="entry name" value="Melanoma-associated antigen C2"/>
    <property type="match status" value="1"/>
</dbReference>
<dbReference type="InterPro" id="IPR037445">
    <property type="entry name" value="MAGE"/>
</dbReference>
<evidence type="ECO:0000259" key="2">
    <source>
        <dbReference type="PROSITE" id="PS50838"/>
    </source>
</evidence>
<dbReference type="SMART" id="SM01392">
    <property type="entry name" value="MAGE_N"/>
    <property type="match status" value="1"/>
</dbReference>
<dbReference type="PROSITE" id="PS50838">
    <property type="entry name" value="MAGE"/>
    <property type="match status" value="1"/>
</dbReference>
<accession>A0A811YZR0</accession>
<dbReference type="GO" id="GO:0005634">
    <property type="term" value="C:nucleus"/>
    <property type="evidence" value="ECO:0007669"/>
    <property type="project" value="TreeGrafter"/>
</dbReference>
<dbReference type="SMART" id="SM01373">
    <property type="entry name" value="MAGE"/>
    <property type="match status" value="1"/>
</dbReference>
<feature type="compositionally biased region" description="Polar residues" evidence="1">
    <location>
        <begin position="147"/>
        <end position="164"/>
    </location>
</feature>
<feature type="domain" description="MAGE" evidence="2">
    <location>
        <begin position="166"/>
        <end position="365"/>
    </location>
</feature>